<name>A0A060LV60_9BACI</name>
<comment type="similarity">
    <text evidence="1">Belongs to the DinB family.</text>
</comment>
<evidence type="ECO:0000313" key="4">
    <source>
        <dbReference type="EMBL" id="AIC95151.1"/>
    </source>
</evidence>
<dbReference type="PATRIC" id="fig|1246626.3.peg.2577"/>
<evidence type="ECO:0008006" key="6">
    <source>
        <dbReference type="Google" id="ProtNLM"/>
    </source>
</evidence>
<keyword evidence="5" id="KW-1185">Reference proteome</keyword>
<dbReference type="InterPro" id="IPR007837">
    <property type="entry name" value="DinB"/>
</dbReference>
<accession>A0A060LV60</accession>
<keyword evidence="2 3" id="KW-0479">Metal-binding</keyword>
<evidence type="ECO:0000256" key="1">
    <source>
        <dbReference type="ARBA" id="ARBA00008635"/>
    </source>
</evidence>
<dbReference type="SUPFAM" id="SSF109854">
    <property type="entry name" value="DinB/YfiT-like putative metalloenzymes"/>
    <property type="match status" value="1"/>
</dbReference>
<evidence type="ECO:0000313" key="5">
    <source>
        <dbReference type="Proteomes" id="UP000027142"/>
    </source>
</evidence>
<dbReference type="InterPro" id="IPR034660">
    <property type="entry name" value="DinB/YfiT-like"/>
</dbReference>
<organism evidence="4 5">
    <name type="scientific">Shouchella lehensis G1</name>
    <dbReference type="NCBI Taxonomy" id="1246626"/>
    <lineage>
        <taxon>Bacteria</taxon>
        <taxon>Bacillati</taxon>
        <taxon>Bacillota</taxon>
        <taxon>Bacilli</taxon>
        <taxon>Bacillales</taxon>
        <taxon>Bacillaceae</taxon>
        <taxon>Shouchella</taxon>
    </lineage>
</organism>
<dbReference type="HOGENOM" id="CLU_1746178_0_0_9"/>
<dbReference type="KEGG" id="ble:BleG1_2584"/>
<proteinExistence type="inferred from homology"/>
<dbReference type="Gene3D" id="1.20.120.450">
    <property type="entry name" value="dinb family like domain"/>
    <property type="match status" value="1"/>
</dbReference>
<dbReference type="AlphaFoldDB" id="A0A060LV60"/>
<dbReference type="Proteomes" id="UP000027142">
    <property type="component" value="Chromosome"/>
</dbReference>
<feature type="binding site" evidence="3">
    <location>
        <position position="131"/>
    </location>
    <ligand>
        <name>a divalent metal cation</name>
        <dbReference type="ChEBI" id="CHEBI:60240"/>
    </ligand>
</feature>
<reference evidence="4 5" key="1">
    <citation type="journal article" date="2014" name="Gene">
        <title>A comparative genomic analysis of the alkalitolerant soil bacterium Bacillus lehensis G1.</title>
        <authorList>
            <person name="Noor Y.M."/>
            <person name="Samsulrizal N.H."/>
            <person name="Jema'on N.A."/>
            <person name="Low K.O."/>
            <person name="Ramli A.N."/>
            <person name="Alias N.I."/>
            <person name="Damis S.I."/>
            <person name="Fuzi S.F."/>
            <person name="Isa M.N."/>
            <person name="Murad A.M."/>
            <person name="Raih M.F."/>
            <person name="Bakar F.D."/>
            <person name="Najimudin N."/>
            <person name="Mahadi N.M."/>
            <person name="Illias R.M."/>
        </authorList>
    </citation>
    <scope>NUCLEOTIDE SEQUENCE [LARGE SCALE GENOMIC DNA]</scope>
    <source>
        <strain evidence="4 5">G1</strain>
    </source>
</reference>
<feature type="binding site" evidence="3">
    <location>
        <position position="49"/>
    </location>
    <ligand>
        <name>a divalent metal cation</name>
        <dbReference type="ChEBI" id="CHEBI:60240"/>
    </ligand>
</feature>
<protein>
    <recommendedName>
        <fullName evidence="6">DinB family protein</fullName>
    </recommendedName>
</protein>
<dbReference type="eggNOG" id="COG2318">
    <property type="taxonomic scope" value="Bacteria"/>
</dbReference>
<evidence type="ECO:0000256" key="2">
    <source>
        <dbReference type="ARBA" id="ARBA00022723"/>
    </source>
</evidence>
<dbReference type="GO" id="GO:0046872">
    <property type="term" value="F:metal ion binding"/>
    <property type="evidence" value="ECO:0007669"/>
    <property type="project" value="UniProtKB-KW"/>
</dbReference>
<feature type="binding site" evidence="3">
    <location>
        <position position="127"/>
    </location>
    <ligand>
        <name>a divalent metal cation</name>
        <dbReference type="ChEBI" id="CHEBI:60240"/>
    </ligand>
</feature>
<gene>
    <name evidence="4" type="ORF">BleG1_2584</name>
</gene>
<dbReference type="EMBL" id="CP003923">
    <property type="protein sequence ID" value="AIC95151.1"/>
    <property type="molecule type" value="Genomic_DNA"/>
</dbReference>
<evidence type="ECO:0000256" key="3">
    <source>
        <dbReference type="PIRSR" id="PIRSR607837-1"/>
    </source>
</evidence>
<dbReference type="Pfam" id="PF05163">
    <property type="entry name" value="DinB"/>
    <property type="match status" value="1"/>
</dbReference>
<dbReference type="STRING" id="1246626.BleG1_2584"/>
<sequence length="158" mass="17630">MMYRKVEDFIQEWKQESQLTLSVLQSLTDEKLGQAIEEGHNTLGWLGWHLTTSPVFFVGQLGLNLNVDLANKQPSSASVIKDSYDRVSKALLNAVEQVNSDAFMEEELEALGATLTKGAMLRLLLNHQAHHRGQMIVLLRQAGLTVPGLYGPTKEQSR</sequence>
<dbReference type="RefSeq" id="WP_309546701.1">
    <property type="nucleotide sequence ID" value="NZ_CP003923.1"/>
</dbReference>